<gene>
    <name evidence="3" type="ORF">OCV55_08910</name>
</gene>
<evidence type="ECO:0000256" key="1">
    <source>
        <dbReference type="SAM" id="Phobius"/>
    </source>
</evidence>
<accession>A0ABT2SVG1</accession>
<feature type="transmembrane region" description="Helical" evidence="1">
    <location>
        <begin position="144"/>
        <end position="164"/>
    </location>
</feature>
<evidence type="ECO:0000259" key="2">
    <source>
        <dbReference type="Pfam" id="PF00882"/>
    </source>
</evidence>
<dbReference type="RefSeq" id="WP_147580403.1">
    <property type="nucleotide sequence ID" value="NZ_JAOQJR010000008.1"/>
</dbReference>
<protein>
    <submittedName>
        <fullName evidence="3">Zinc dependent phospholipase C family protein</fullName>
    </submittedName>
</protein>
<evidence type="ECO:0000313" key="3">
    <source>
        <dbReference type="EMBL" id="MCU6738797.1"/>
    </source>
</evidence>
<dbReference type="Proteomes" id="UP001208364">
    <property type="component" value="Unassembled WGS sequence"/>
</dbReference>
<feature type="domain" description="Phospholipase C/D" evidence="2">
    <location>
        <begin position="7"/>
        <end position="131"/>
    </location>
</feature>
<proteinExistence type="predicted"/>
<sequence>MPSTYAHYRFGQEVLKELPNDIKKIIIENKELYDIGLHGPDLLFYYLPLKTNEINSIGYNMHEKAGKEVFDTFRKMMTSKKQINHYLAYYYGFICHFALDATCHGYIEKRIHESGVSHGEIEVEFDRFLMIEDGLTPISYYLTFWGYAASIVTIIVAFLGPVLGTVADTKGYKKPIFIITLLIGCIGCFLQKSFL</sequence>
<dbReference type="InterPro" id="IPR029002">
    <property type="entry name" value="PLPC/GPLD1"/>
</dbReference>
<keyword evidence="1" id="KW-0812">Transmembrane</keyword>
<feature type="transmembrane region" description="Helical" evidence="1">
    <location>
        <begin position="176"/>
        <end position="194"/>
    </location>
</feature>
<keyword evidence="1" id="KW-1133">Transmembrane helix</keyword>
<comment type="caution">
    <text evidence="3">The sequence shown here is derived from an EMBL/GenBank/DDBJ whole genome shotgun (WGS) entry which is preliminary data.</text>
</comment>
<reference evidence="3 4" key="1">
    <citation type="journal article" date="2021" name="ISME Commun">
        <title>Automated analysis of genomic sequences facilitates high-throughput and comprehensive description of bacteria.</title>
        <authorList>
            <person name="Hitch T.C.A."/>
        </authorList>
    </citation>
    <scope>NUCLEOTIDE SEQUENCE [LARGE SCALE GENOMIC DNA]</scope>
    <source>
        <strain evidence="3 4">H4_15</strain>
    </source>
</reference>
<keyword evidence="1" id="KW-0472">Membrane</keyword>
<feature type="transmembrane region" description="Helical" evidence="1">
    <location>
        <begin position="86"/>
        <end position="107"/>
    </location>
</feature>
<organism evidence="3 4">
    <name type="scientific">[Clostridium] ammoniilyticum</name>
    <dbReference type="NCBI Taxonomy" id="2981784"/>
    <lineage>
        <taxon>Bacteria</taxon>
        <taxon>Bacillati</taxon>
        <taxon>Bacillota</taxon>
        <taxon>Erysipelotrichia</taxon>
        <taxon>Erysipelotrichales</taxon>
        <taxon>Coprobacillaceae</taxon>
        <taxon>Faecalibacillus</taxon>
    </lineage>
</organism>
<keyword evidence="4" id="KW-1185">Reference proteome</keyword>
<dbReference type="EMBL" id="JAOQJR010000008">
    <property type="protein sequence ID" value="MCU6738797.1"/>
    <property type="molecule type" value="Genomic_DNA"/>
</dbReference>
<name>A0ABT2SVG1_9FIRM</name>
<evidence type="ECO:0000313" key="4">
    <source>
        <dbReference type="Proteomes" id="UP001208364"/>
    </source>
</evidence>
<dbReference type="Pfam" id="PF00882">
    <property type="entry name" value="Zn_dep_PLPC"/>
    <property type="match status" value="1"/>
</dbReference>